<evidence type="ECO:0000313" key="3">
    <source>
        <dbReference type="Ensembl" id="ENSNFUP00015032098.1"/>
    </source>
</evidence>
<dbReference type="AlphaFoldDB" id="A0A8C6NWY3"/>
<dbReference type="GO" id="GO:0015074">
    <property type="term" value="P:DNA integration"/>
    <property type="evidence" value="ECO:0007669"/>
    <property type="project" value="InterPro"/>
</dbReference>
<dbReference type="SUPFAM" id="SSF53098">
    <property type="entry name" value="Ribonuclease H-like"/>
    <property type="match status" value="1"/>
</dbReference>
<dbReference type="InterPro" id="IPR043128">
    <property type="entry name" value="Rev_trsase/Diguanyl_cyclase"/>
</dbReference>
<dbReference type="InterPro" id="IPR041588">
    <property type="entry name" value="Integrase_H2C2"/>
</dbReference>
<proteinExistence type="predicted"/>
<accession>A0A8C6NWY3</accession>
<dbReference type="PANTHER" id="PTHR37984:SF15">
    <property type="entry name" value="INTEGRASE CATALYTIC DOMAIN-CONTAINING PROTEIN"/>
    <property type="match status" value="1"/>
</dbReference>
<dbReference type="GO" id="GO:0003676">
    <property type="term" value="F:nucleic acid binding"/>
    <property type="evidence" value="ECO:0007669"/>
    <property type="project" value="InterPro"/>
</dbReference>
<evidence type="ECO:0000256" key="1">
    <source>
        <dbReference type="ARBA" id="ARBA00039658"/>
    </source>
</evidence>
<dbReference type="FunFam" id="3.30.420.10:FF:000032">
    <property type="entry name" value="Retrovirus-related Pol polyprotein from transposon 297-like Protein"/>
    <property type="match status" value="1"/>
</dbReference>
<dbReference type="SUPFAM" id="SSF56672">
    <property type="entry name" value="DNA/RNA polymerases"/>
    <property type="match status" value="1"/>
</dbReference>
<dbReference type="Proteomes" id="UP000694548">
    <property type="component" value="Unassembled WGS sequence"/>
</dbReference>
<dbReference type="Gene3D" id="3.30.420.10">
    <property type="entry name" value="Ribonuclease H-like superfamily/Ribonuclease H"/>
    <property type="match status" value="1"/>
</dbReference>
<dbReference type="InterPro" id="IPR043502">
    <property type="entry name" value="DNA/RNA_pol_sf"/>
</dbReference>
<dbReference type="GeneTree" id="ENSGT01000000214408"/>
<reference evidence="3" key="2">
    <citation type="submission" date="2025-09" db="UniProtKB">
        <authorList>
            <consortium name="Ensembl"/>
        </authorList>
    </citation>
    <scope>IDENTIFICATION</scope>
</reference>
<evidence type="ECO:0000313" key="4">
    <source>
        <dbReference type="Proteomes" id="UP000694548"/>
    </source>
</evidence>
<feature type="domain" description="Integrase catalytic" evidence="2">
    <location>
        <begin position="131"/>
        <end position="290"/>
    </location>
</feature>
<dbReference type="InterPro" id="IPR001584">
    <property type="entry name" value="Integrase_cat-core"/>
</dbReference>
<evidence type="ECO:0000259" key="2">
    <source>
        <dbReference type="PROSITE" id="PS50994"/>
    </source>
</evidence>
<dbReference type="PANTHER" id="PTHR37984">
    <property type="entry name" value="PROTEIN CBG26694"/>
    <property type="match status" value="1"/>
</dbReference>
<keyword evidence="4" id="KW-1185">Reference proteome</keyword>
<protein>
    <recommendedName>
        <fullName evidence="1">Gypsy retrotransposon integrase-like protein 1</fullName>
    </recommendedName>
</protein>
<dbReference type="InterPro" id="IPR012337">
    <property type="entry name" value="RNaseH-like_sf"/>
</dbReference>
<dbReference type="InterPro" id="IPR050951">
    <property type="entry name" value="Retrovirus_Pol_polyprotein"/>
</dbReference>
<dbReference type="Ensembl" id="ENSNFUT00015033548.1">
    <property type="protein sequence ID" value="ENSNFUP00015032098.1"/>
    <property type="gene ID" value="ENSNFUG00015015719.1"/>
</dbReference>
<name>A0A8C6NWY3_NOTFU</name>
<dbReference type="Gene3D" id="1.10.340.70">
    <property type="match status" value="1"/>
</dbReference>
<sequence length="342" mass="38211">ADIAQPLHRLGENGKCFQWGEDCQEAFEKLKARLMTAPGSKLVRVAPANSDAAREVQVVLPQALVPEVQRELHNVPTGGHLGVQKLQGKVKDRFYWPEWFKDVRAWVRECADCGSVKMHRGTPCTPLEQSLTSRPFERIAVDILGPLPETGLRNKYIMVVGDYFSKRTEAFPLPNQEAKTIARVLTEEWVCRFGMPWSLNSDQGRNFESKLFQELCGLLQIHKTRTTPYHPQSDGLVEKFNRTLLTILTFFVEDNQLNLDSLLPYVMLAYRSSIHASTSVTPYKVLFGGEIVLPVNVMLNLDKGEAFASCSSAKRGGLTPYLGSEDSGSWTRAVDSPAVLAS</sequence>
<reference evidence="3" key="1">
    <citation type="submission" date="2025-08" db="UniProtKB">
        <authorList>
            <consortium name="Ensembl"/>
        </authorList>
    </citation>
    <scope>IDENTIFICATION</scope>
</reference>
<dbReference type="InterPro" id="IPR036397">
    <property type="entry name" value="RNaseH_sf"/>
</dbReference>
<dbReference type="FunFam" id="1.10.340.70:FF:000001">
    <property type="entry name" value="Retrovirus-related Pol polyprotein from transposon gypsy-like Protein"/>
    <property type="match status" value="1"/>
</dbReference>
<dbReference type="Gene3D" id="3.30.70.270">
    <property type="match status" value="1"/>
</dbReference>
<organism evidence="3 4">
    <name type="scientific">Nothobranchius furzeri</name>
    <name type="common">Turquoise killifish</name>
    <dbReference type="NCBI Taxonomy" id="105023"/>
    <lineage>
        <taxon>Eukaryota</taxon>
        <taxon>Metazoa</taxon>
        <taxon>Chordata</taxon>
        <taxon>Craniata</taxon>
        <taxon>Vertebrata</taxon>
        <taxon>Euteleostomi</taxon>
        <taxon>Actinopterygii</taxon>
        <taxon>Neopterygii</taxon>
        <taxon>Teleostei</taxon>
        <taxon>Neoteleostei</taxon>
        <taxon>Acanthomorphata</taxon>
        <taxon>Ovalentaria</taxon>
        <taxon>Atherinomorphae</taxon>
        <taxon>Cyprinodontiformes</taxon>
        <taxon>Nothobranchiidae</taxon>
        <taxon>Nothobranchius</taxon>
    </lineage>
</organism>
<dbReference type="PROSITE" id="PS50994">
    <property type="entry name" value="INTEGRASE"/>
    <property type="match status" value="1"/>
</dbReference>
<dbReference type="Pfam" id="PF00665">
    <property type="entry name" value="rve"/>
    <property type="match status" value="1"/>
</dbReference>
<dbReference type="Pfam" id="PF17921">
    <property type="entry name" value="Integrase_H2C2"/>
    <property type="match status" value="1"/>
</dbReference>